<dbReference type="Pfam" id="PF19845">
    <property type="entry name" value="DUF6320"/>
    <property type="match status" value="1"/>
</dbReference>
<keyword evidence="1" id="KW-0472">Membrane</keyword>
<keyword evidence="1" id="KW-0812">Transmembrane</keyword>
<dbReference type="RefSeq" id="WP_390295629.1">
    <property type="nucleotide sequence ID" value="NZ_JBHUNE010000006.1"/>
</dbReference>
<sequence length="185" mass="20314">MPLEFSRRRLFQGLLLGSLAVILLSFAAQLLFPHELASLGTTRSIWLGVCAVWLIVLTAVRKRRNVAKTTVYLVIISSLVCVYWDYLTDWHAWSLTYTVPILCGAAALGLLSTVRLARIEVGEHLVYSAITVLLGLAPILFAALGWTTNPVPSVICGAISCAVIAPIQLLRGRAMRHELGKRLHL</sequence>
<protein>
    <submittedName>
        <fullName evidence="2">DUF6320 domain-containing protein</fullName>
    </submittedName>
</protein>
<comment type="caution">
    <text evidence="2">The sequence shown here is derived from an EMBL/GenBank/DDBJ whole genome shotgun (WGS) entry which is preliminary data.</text>
</comment>
<gene>
    <name evidence="2" type="ORF">ACFSW7_09640</name>
</gene>
<evidence type="ECO:0000313" key="3">
    <source>
        <dbReference type="Proteomes" id="UP001597492"/>
    </source>
</evidence>
<evidence type="ECO:0000313" key="2">
    <source>
        <dbReference type="EMBL" id="MFD2758638.1"/>
    </source>
</evidence>
<keyword evidence="1" id="KW-1133">Transmembrane helix</keyword>
<name>A0ABW5V012_9MICO</name>
<feature type="transmembrane region" description="Helical" evidence="1">
    <location>
        <begin position="151"/>
        <end position="170"/>
    </location>
</feature>
<feature type="transmembrane region" description="Helical" evidence="1">
    <location>
        <begin position="69"/>
        <end position="86"/>
    </location>
</feature>
<reference evidence="3" key="1">
    <citation type="journal article" date="2019" name="Int. J. Syst. Evol. Microbiol.">
        <title>The Global Catalogue of Microorganisms (GCM) 10K type strain sequencing project: providing services to taxonomists for standard genome sequencing and annotation.</title>
        <authorList>
            <consortium name="The Broad Institute Genomics Platform"/>
            <consortium name="The Broad Institute Genome Sequencing Center for Infectious Disease"/>
            <person name="Wu L."/>
            <person name="Ma J."/>
        </authorList>
    </citation>
    <scope>NUCLEOTIDE SEQUENCE [LARGE SCALE GENOMIC DNA]</scope>
    <source>
        <strain evidence="3">TISTR 1514</strain>
    </source>
</reference>
<feature type="transmembrane region" description="Helical" evidence="1">
    <location>
        <begin position="92"/>
        <end position="113"/>
    </location>
</feature>
<feature type="transmembrane region" description="Helical" evidence="1">
    <location>
        <begin position="43"/>
        <end position="60"/>
    </location>
</feature>
<dbReference type="InterPro" id="IPR046283">
    <property type="entry name" value="DUF6320"/>
</dbReference>
<keyword evidence="3" id="KW-1185">Reference proteome</keyword>
<organism evidence="2 3">
    <name type="scientific">Gulosibacter faecalis</name>
    <dbReference type="NCBI Taxonomy" id="272240"/>
    <lineage>
        <taxon>Bacteria</taxon>
        <taxon>Bacillati</taxon>
        <taxon>Actinomycetota</taxon>
        <taxon>Actinomycetes</taxon>
        <taxon>Micrococcales</taxon>
        <taxon>Microbacteriaceae</taxon>
        <taxon>Gulosibacter</taxon>
    </lineage>
</organism>
<accession>A0ABW5V012</accession>
<feature type="transmembrane region" description="Helical" evidence="1">
    <location>
        <begin position="125"/>
        <end position="145"/>
    </location>
</feature>
<evidence type="ECO:0000256" key="1">
    <source>
        <dbReference type="SAM" id="Phobius"/>
    </source>
</evidence>
<dbReference type="EMBL" id="JBHUNE010000006">
    <property type="protein sequence ID" value="MFD2758638.1"/>
    <property type="molecule type" value="Genomic_DNA"/>
</dbReference>
<proteinExistence type="predicted"/>
<dbReference type="Proteomes" id="UP001597492">
    <property type="component" value="Unassembled WGS sequence"/>
</dbReference>